<dbReference type="InterPro" id="IPR016169">
    <property type="entry name" value="FAD-bd_PCMH_sub2"/>
</dbReference>
<evidence type="ECO:0000256" key="18">
    <source>
        <dbReference type="ARBA" id="ARBA00048914"/>
    </source>
</evidence>
<keyword evidence="14 19" id="KW-0560">Oxidoreductase</keyword>
<evidence type="ECO:0000256" key="15">
    <source>
        <dbReference type="ARBA" id="ARBA00023306"/>
    </source>
</evidence>
<keyword evidence="16 19" id="KW-0961">Cell wall biogenesis/degradation</keyword>
<gene>
    <name evidence="19 21" type="primary">murB</name>
    <name evidence="21" type="ORF">ACFPTN_12375</name>
</gene>
<keyword evidence="12 19" id="KW-0133">Cell shape</keyword>
<accession>A0ABW1ASJ5</accession>
<keyword evidence="7 19" id="KW-0963">Cytoplasm</keyword>
<evidence type="ECO:0000256" key="3">
    <source>
        <dbReference type="ARBA" id="ARBA00004496"/>
    </source>
</evidence>
<evidence type="ECO:0000256" key="9">
    <source>
        <dbReference type="ARBA" id="ARBA00022630"/>
    </source>
</evidence>
<evidence type="ECO:0000313" key="22">
    <source>
        <dbReference type="Proteomes" id="UP001595974"/>
    </source>
</evidence>
<evidence type="ECO:0000256" key="11">
    <source>
        <dbReference type="ARBA" id="ARBA00022857"/>
    </source>
</evidence>
<evidence type="ECO:0000256" key="4">
    <source>
        <dbReference type="ARBA" id="ARBA00004752"/>
    </source>
</evidence>
<dbReference type="EMBL" id="JBHSOG010000049">
    <property type="protein sequence ID" value="MFC5770169.1"/>
    <property type="molecule type" value="Genomic_DNA"/>
</dbReference>
<evidence type="ECO:0000259" key="20">
    <source>
        <dbReference type="PROSITE" id="PS51387"/>
    </source>
</evidence>
<feature type="active site" description="Proton donor" evidence="19">
    <location>
        <position position="241"/>
    </location>
</feature>
<comment type="catalytic activity">
    <reaction evidence="18 19">
        <text>UDP-N-acetyl-alpha-D-muramate + NADP(+) = UDP-N-acetyl-3-O-(1-carboxyvinyl)-alpha-D-glucosamine + NADPH + H(+)</text>
        <dbReference type="Rhea" id="RHEA:12248"/>
        <dbReference type="ChEBI" id="CHEBI:15378"/>
        <dbReference type="ChEBI" id="CHEBI:57783"/>
        <dbReference type="ChEBI" id="CHEBI:58349"/>
        <dbReference type="ChEBI" id="CHEBI:68483"/>
        <dbReference type="ChEBI" id="CHEBI:70757"/>
        <dbReference type="EC" id="1.3.1.98"/>
    </reaction>
</comment>
<dbReference type="Pfam" id="PF02873">
    <property type="entry name" value="MurB_C"/>
    <property type="match status" value="1"/>
</dbReference>
<feature type="active site" evidence="19">
    <location>
        <position position="337"/>
    </location>
</feature>
<evidence type="ECO:0000256" key="19">
    <source>
        <dbReference type="HAMAP-Rule" id="MF_00037"/>
    </source>
</evidence>
<dbReference type="Gene3D" id="3.30.465.10">
    <property type="match status" value="1"/>
</dbReference>
<evidence type="ECO:0000256" key="2">
    <source>
        <dbReference type="ARBA" id="ARBA00003921"/>
    </source>
</evidence>
<evidence type="ECO:0000256" key="10">
    <source>
        <dbReference type="ARBA" id="ARBA00022827"/>
    </source>
</evidence>
<evidence type="ECO:0000256" key="1">
    <source>
        <dbReference type="ARBA" id="ARBA00001974"/>
    </source>
</evidence>
<dbReference type="InterPro" id="IPR036318">
    <property type="entry name" value="FAD-bd_PCMH-like_sf"/>
</dbReference>
<dbReference type="NCBIfam" id="NF000755">
    <property type="entry name" value="PRK00046.1"/>
    <property type="match status" value="1"/>
</dbReference>
<evidence type="ECO:0000313" key="21">
    <source>
        <dbReference type="EMBL" id="MFC5770169.1"/>
    </source>
</evidence>
<dbReference type="Pfam" id="PF01565">
    <property type="entry name" value="FAD_binding_4"/>
    <property type="match status" value="1"/>
</dbReference>
<feature type="active site" evidence="19">
    <location>
        <position position="168"/>
    </location>
</feature>
<evidence type="ECO:0000256" key="6">
    <source>
        <dbReference type="ARBA" id="ARBA00015188"/>
    </source>
</evidence>
<dbReference type="EC" id="1.3.1.98" evidence="5 19"/>
<evidence type="ECO:0000256" key="12">
    <source>
        <dbReference type="ARBA" id="ARBA00022960"/>
    </source>
</evidence>
<dbReference type="PROSITE" id="PS51387">
    <property type="entry name" value="FAD_PCMH"/>
    <property type="match status" value="1"/>
</dbReference>
<dbReference type="SUPFAM" id="SSF56176">
    <property type="entry name" value="FAD-binding/transporter-associated domain-like"/>
    <property type="match status" value="1"/>
</dbReference>
<dbReference type="PANTHER" id="PTHR21071">
    <property type="entry name" value="UDP-N-ACETYLENOLPYRUVOYLGLUCOSAMINE REDUCTASE"/>
    <property type="match status" value="1"/>
</dbReference>
<dbReference type="GO" id="GO:0008762">
    <property type="term" value="F:UDP-N-acetylmuramate dehydrogenase activity"/>
    <property type="evidence" value="ECO:0007669"/>
    <property type="project" value="UniProtKB-EC"/>
</dbReference>
<dbReference type="RefSeq" id="WP_096452734.1">
    <property type="nucleotide sequence ID" value="NZ_JBHSOG010000049.1"/>
</dbReference>
<dbReference type="InterPro" id="IPR011601">
    <property type="entry name" value="MurB_C"/>
</dbReference>
<dbReference type="HAMAP" id="MF_00037">
    <property type="entry name" value="MurB"/>
    <property type="match status" value="1"/>
</dbReference>
<name>A0ABW1ASJ5_9RHOO</name>
<dbReference type="SUPFAM" id="SSF56194">
    <property type="entry name" value="Uridine diphospho-N-Acetylenolpyruvylglucosamine reductase, MurB, C-terminal domain"/>
    <property type="match status" value="1"/>
</dbReference>
<protein>
    <recommendedName>
        <fullName evidence="6 19">UDP-N-acetylenolpyruvoylglucosamine reductase</fullName>
        <ecNumber evidence="5 19">1.3.1.98</ecNumber>
    </recommendedName>
    <alternativeName>
        <fullName evidence="17 19">UDP-N-acetylmuramate dehydrogenase</fullName>
    </alternativeName>
</protein>
<comment type="caution">
    <text evidence="21">The sequence shown here is derived from an EMBL/GenBank/DDBJ whole genome shotgun (WGS) entry which is preliminary data.</text>
</comment>
<evidence type="ECO:0000256" key="17">
    <source>
        <dbReference type="ARBA" id="ARBA00031026"/>
    </source>
</evidence>
<evidence type="ECO:0000256" key="13">
    <source>
        <dbReference type="ARBA" id="ARBA00022984"/>
    </source>
</evidence>
<comment type="pathway">
    <text evidence="4 19">Cell wall biogenesis; peptidoglycan biosynthesis.</text>
</comment>
<evidence type="ECO:0000256" key="16">
    <source>
        <dbReference type="ARBA" id="ARBA00023316"/>
    </source>
</evidence>
<feature type="domain" description="FAD-binding PCMH-type" evidence="20">
    <location>
        <begin position="21"/>
        <end position="191"/>
    </location>
</feature>
<reference evidence="22" key="1">
    <citation type="journal article" date="2019" name="Int. J. Syst. Evol. Microbiol.">
        <title>The Global Catalogue of Microorganisms (GCM) 10K type strain sequencing project: providing services to taxonomists for standard genome sequencing and annotation.</title>
        <authorList>
            <consortium name="The Broad Institute Genomics Platform"/>
            <consortium name="The Broad Institute Genome Sequencing Center for Infectious Disease"/>
            <person name="Wu L."/>
            <person name="Ma J."/>
        </authorList>
    </citation>
    <scope>NUCLEOTIDE SEQUENCE [LARGE SCALE GENOMIC DNA]</scope>
    <source>
        <strain evidence="22">SHR3</strain>
    </source>
</reference>
<proteinExistence type="inferred from homology"/>
<keyword evidence="22" id="KW-1185">Reference proteome</keyword>
<comment type="cofactor">
    <cofactor evidence="1 19">
        <name>FAD</name>
        <dbReference type="ChEBI" id="CHEBI:57692"/>
    </cofactor>
</comment>
<sequence length="341" mass="36161">MTASPARFPDADLTPLNTFGLPARAGRLVLLTAAEQVRALAAEPGWAVTPRLVLGGGSNLIFTGDFAGTVLKVEIAGRSLVSEDGESRVVQAGAGENWHDFVRWTLARGWPGLENLSLIPGTVGAAPIQNIGAYGLEMAERFASLDAVELASGEARLFFAQDCAFGYRDSVFKRNPGRWLVTAVRFRLPKNWVPVARYADVAHELAALGIAQPTALQVSDAVIAIRRRKLPDPAAIGNAGSFFKNPVVDAATHARLAAAHPALPAYPQGGGSVKLAAGWLIEHAGWKGRDLGPVGCFEHQALVLVNRGGATGEDVRRIARAIQADVLARFGVVLETEPVFV</sequence>
<keyword evidence="10 19" id="KW-0274">FAD</keyword>
<comment type="subcellular location">
    <subcellularLocation>
        <location evidence="3 19">Cytoplasm</location>
    </subcellularLocation>
</comment>
<dbReference type="InterPro" id="IPR036635">
    <property type="entry name" value="MurB_C_sf"/>
</dbReference>
<dbReference type="PANTHER" id="PTHR21071:SF4">
    <property type="entry name" value="UDP-N-ACETYLENOLPYRUVOYLGLUCOSAMINE REDUCTASE"/>
    <property type="match status" value="1"/>
</dbReference>
<dbReference type="InterPro" id="IPR016167">
    <property type="entry name" value="FAD-bd_PCMH_sub1"/>
</dbReference>
<evidence type="ECO:0000256" key="7">
    <source>
        <dbReference type="ARBA" id="ARBA00022490"/>
    </source>
</evidence>
<dbReference type="InterPro" id="IPR016166">
    <property type="entry name" value="FAD-bd_PCMH"/>
</dbReference>
<evidence type="ECO:0000256" key="14">
    <source>
        <dbReference type="ARBA" id="ARBA00023002"/>
    </source>
</evidence>
<dbReference type="NCBIfam" id="TIGR00179">
    <property type="entry name" value="murB"/>
    <property type="match status" value="1"/>
</dbReference>
<evidence type="ECO:0000256" key="8">
    <source>
        <dbReference type="ARBA" id="ARBA00022618"/>
    </source>
</evidence>
<keyword evidence="11 19" id="KW-0521">NADP</keyword>
<dbReference type="InterPro" id="IPR006094">
    <property type="entry name" value="Oxid_FAD_bind_N"/>
</dbReference>
<keyword evidence="13 19" id="KW-0573">Peptidoglycan synthesis</keyword>
<keyword evidence="15 19" id="KW-0131">Cell cycle</keyword>
<organism evidence="21 22">
    <name type="scientific">Thauera sinica</name>
    <dbReference type="NCBI Taxonomy" id="2665146"/>
    <lineage>
        <taxon>Bacteria</taxon>
        <taxon>Pseudomonadati</taxon>
        <taxon>Pseudomonadota</taxon>
        <taxon>Betaproteobacteria</taxon>
        <taxon>Rhodocyclales</taxon>
        <taxon>Zoogloeaceae</taxon>
        <taxon>Thauera</taxon>
    </lineage>
</organism>
<comment type="similarity">
    <text evidence="19">Belongs to the MurB family.</text>
</comment>
<dbReference type="Gene3D" id="3.90.78.10">
    <property type="entry name" value="UDP-N-acetylenolpyruvoylglucosamine reductase, C-terminal domain"/>
    <property type="match status" value="1"/>
</dbReference>
<keyword evidence="8 19" id="KW-0132">Cell division</keyword>
<dbReference type="NCBIfam" id="NF010478">
    <property type="entry name" value="PRK13903.1"/>
    <property type="match status" value="1"/>
</dbReference>
<comment type="function">
    <text evidence="2 19">Cell wall formation.</text>
</comment>
<dbReference type="Proteomes" id="UP001595974">
    <property type="component" value="Unassembled WGS sequence"/>
</dbReference>
<dbReference type="Gene3D" id="3.30.43.10">
    <property type="entry name" value="Uridine Diphospho-n-acetylenolpyruvylglucosamine Reductase, domain 2"/>
    <property type="match status" value="1"/>
</dbReference>
<evidence type="ECO:0000256" key="5">
    <source>
        <dbReference type="ARBA" id="ARBA00012518"/>
    </source>
</evidence>
<keyword evidence="9 19" id="KW-0285">Flavoprotein</keyword>
<dbReference type="InterPro" id="IPR003170">
    <property type="entry name" value="MurB"/>
</dbReference>